<sequence length="275" mass="29983">MSDIRVSPRVVIEACFDENGVAELAYVYDVALAAGLADQPVRLAIRRLEATGYLRQEGRGRKGRLVLTDSTRAREDANVGYIALAYAQDAGDAPWDGRWRLYTFSIPERNRSERDGLRNALLRLGAAPLAPGVYISPHDLASSLAHETATTTLARYLITAEVVHLGGAGFGDPLATAETLWPAKPLLDAYAPLAEALHAAERLNADPADPAKETATALALAEAFTDALERDPLLPPELRPPDWPPTRLRGEFRDSWAQHRRRNPGLSLFAAYPAD</sequence>
<dbReference type="InterPro" id="IPR036388">
    <property type="entry name" value="WH-like_DNA-bd_sf"/>
</dbReference>
<dbReference type="RefSeq" id="WP_045273572.1">
    <property type="nucleotide sequence ID" value="NZ_JYIX01000039.1"/>
</dbReference>
<name>A0A0F0LFJ7_9MICO</name>
<dbReference type="Gene3D" id="3.30.70.2650">
    <property type="match status" value="1"/>
</dbReference>
<evidence type="ECO:0000313" key="3">
    <source>
        <dbReference type="Proteomes" id="UP000033740"/>
    </source>
</evidence>
<dbReference type="PANTHER" id="PTHR30319">
    <property type="entry name" value="PHENYLACETIC ACID REGULATOR-RELATED TRANSCRIPTIONAL REPRESSOR"/>
    <property type="match status" value="1"/>
</dbReference>
<dbReference type="AlphaFoldDB" id="A0A0F0LFJ7"/>
<keyword evidence="3" id="KW-1185">Reference proteome</keyword>
<protein>
    <recommendedName>
        <fullName evidence="1">Transcriptional repressor PaaX-like central Cas2-like domain-containing protein</fullName>
    </recommendedName>
</protein>
<evidence type="ECO:0000313" key="2">
    <source>
        <dbReference type="EMBL" id="KJL31459.1"/>
    </source>
</evidence>
<reference evidence="2 3" key="1">
    <citation type="submission" date="2015-02" db="EMBL/GenBank/DDBJ databases">
        <title>Draft genome sequences of ten Microbacterium spp. with emphasis on heavy metal contaminated environments.</title>
        <authorList>
            <person name="Corretto E."/>
        </authorList>
    </citation>
    <scope>NUCLEOTIDE SEQUENCE [LARGE SCALE GENOMIC DNA]</scope>
    <source>
        <strain evidence="2 3">ARN176</strain>
    </source>
</reference>
<evidence type="ECO:0000259" key="1">
    <source>
        <dbReference type="Pfam" id="PF20803"/>
    </source>
</evidence>
<dbReference type="STRING" id="582680.RS86_03582"/>
<gene>
    <name evidence="2" type="ORF">RS86_03582</name>
</gene>
<proteinExistence type="predicted"/>
<dbReference type="GO" id="GO:0006351">
    <property type="term" value="P:DNA-templated transcription"/>
    <property type="evidence" value="ECO:0007669"/>
    <property type="project" value="TreeGrafter"/>
</dbReference>
<dbReference type="Proteomes" id="UP000033740">
    <property type="component" value="Unassembled WGS sequence"/>
</dbReference>
<dbReference type="Pfam" id="PF20803">
    <property type="entry name" value="PaaX_M"/>
    <property type="match status" value="1"/>
</dbReference>
<dbReference type="Gene3D" id="1.10.10.10">
    <property type="entry name" value="Winged helix-like DNA-binding domain superfamily/Winged helix DNA-binding domain"/>
    <property type="match status" value="1"/>
</dbReference>
<feature type="domain" description="Transcriptional repressor PaaX-like central Cas2-like" evidence="1">
    <location>
        <begin position="93"/>
        <end position="165"/>
    </location>
</feature>
<organism evidence="2 3">
    <name type="scientific">Microbacterium azadirachtae</name>
    <dbReference type="NCBI Taxonomy" id="582680"/>
    <lineage>
        <taxon>Bacteria</taxon>
        <taxon>Bacillati</taxon>
        <taxon>Actinomycetota</taxon>
        <taxon>Actinomycetes</taxon>
        <taxon>Micrococcales</taxon>
        <taxon>Microbacteriaceae</taxon>
        <taxon>Microbacterium</taxon>
    </lineage>
</organism>
<accession>A0A0F0LFJ7</accession>
<comment type="caution">
    <text evidence="2">The sequence shown here is derived from an EMBL/GenBank/DDBJ whole genome shotgun (WGS) entry which is preliminary data.</text>
</comment>
<dbReference type="Gene3D" id="1.20.58.1460">
    <property type="match status" value="1"/>
</dbReference>
<dbReference type="EMBL" id="JYIX01000039">
    <property type="protein sequence ID" value="KJL31459.1"/>
    <property type="molecule type" value="Genomic_DNA"/>
</dbReference>
<dbReference type="PATRIC" id="fig|582680.6.peg.3666"/>
<dbReference type="PANTHER" id="PTHR30319:SF1">
    <property type="entry name" value="TRANSCRIPTIONAL REPRESSOR PAAX"/>
    <property type="match status" value="1"/>
</dbReference>
<dbReference type="InterPro" id="IPR048846">
    <property type="entry name" value="PaaX-like_central"/>
</dbReference>